<dbReference type="Proteomes" id="UP000887575">
    <property type="component" value="Unassembled WGS sequence"/>
</dbReference>
<evidence type="ECO:0000313" key="3">
    <source>
        <dbReference type="WBParaSite" id="MBELARI_LOCUS10140"/>
    </source>
</evidence>
<organism evidence="2 3">
    <name type="scientific">Mesorhabditis belari</name>
    <dbReference type="NCBI Taxonomy" id="2138241"/>
    <lineage>
        <taxon>Eukaryota</taxon>
        <taxon>Metazoa</taxon>
        <taxon>Ecdysozoa</taxon>
        <taxon>Nematoda</taxon>
        <taxon>Chromadorea</taxon>
        <taxon>Rhabditida</taxon>
        <taxon>Rhabditina</taxon>
        <taxon>Rhabditomorpha</taxon>
        <taxon>Rhabditoidea</taxon>
        <taxon>Rhabditidae</taxon>
        <taxon>Mesorhabditinae</taxon>
        <taxon>Mesorhabditis</taxon>
    </lineage>
</organism>
<proteinExistence type="predicted"/>
<evidence type="ECO:0000256" key="1">
    <source>
        <dbReference type="SAM" id="Phobius"/>
    </source>
</evidence>
<sequence>MSSKEQPQWGNYYYQGLRKGKKNWALEILHKLKEELPTFEEIFDEETFYVFAICFTIATIVLVIFFAKIVGVKLKEHPLETNRDWGEPVPANFFSFPWEEEKRRKKKQE</sequence>
<keyword evidence="1" id="KW-1133">Transmembrane helix</keyword>
<reference evidence="3" key="1">
    <citation type="submission" date="2024-02" db="UniProtKB">
        <authorList>
            <consortium name="WormBaseParasite"/>
        </authorList>
    </citation>
    <scope>IDENTIFICATION</scope>
</reference>
<keyword evidence="2" id="KW-1185">Reference proteome</keyword>
<evidence type="ECO:0000313" key="2">
    <source>
        <dbReference type="Proteomes" id="UP000887575"/>
    </source>
</evidence>
<feature type="transmembrane region" description="Helical" evidence="1">
    <location>
        <begin position="48"/>
        <end position="67"/>
    </location>
</feature>
<protein>
    <submittedName>
        <fullName evidence="3">Uncharacterized protein</fullName>
    </submittedName>
</protein>
<keyword evidence="1" id="KW-0472">Membrane</keyword>
<name>A0AAF3E8A0_9BILA</name>
<dbReference type="WBParaSite" id="MBELARI_LOCUS10140">
    <property type="protein sequence ID" value="MBELARI_LOCUS10140"/>
    <property type="gene ID" value="MBELARI_LOCUS10140"/>
</dbReference>
<keyword evidence="1" id="KW-0812">Transmembrane</keyword>
<accession>A0AAF3E8A0</accession>
<dbReference type="AlphaFoldDB" id="A0AAF3E8A0"/>